<protein>
    <submittedName>
        <fullName evidence="2">Flavoprotein</fullName>
    </submittedName>
</protein>
<dbReference type="SUPFAM" id="SSF52507">
    <property type="entry name" value="Homo-oligomeric flavin-containing Cys decarboxylases, HFCD"/>
    <property type="match status" value="1"/>
</dbReference>
<name>A0ABS7NRZ2_9NOCA</name>
<dbReference type="Pfam" id="PF02441">
    <property type="entry name" value="Flavoprotein"/>
    <property type="match status" value="1"/>
</dbReference>
<sequence length="175" mass="18889">MNLVLVVTGAVSSAFMPYWANWLRMQRPDIDTHYLITPSAAKFVSADSIRTVSGGAVDVDAWTGTADPLHVRLGDWMDGMIVYPCTLHYFSRLALGIVDSPSLLAHASTDVPLVVAPGLPPGAFENQPYLTHRETLRRRSDIVVVEPTPARSAASTRSAYGAAPLTDAIERLDAA</sequence>
<dbReference type="InterPro" id="IPR036551">
    <property type="entry name" value="Flavin_trans-like"/>
</dbReference>
<evidence type="ECO:0000313" key="2">
    <source>
        <dbReference type="EMBL" id="MBY6320786.1"/>
    </source>
</evidence>
<dbReference type="PANTHER" id="PTHR14359:SF6">
    <property type="entry name" value="PHOSPHOPANTOTHENOYLCYSTEINE DECARBOXYLASE"/>
    <property type="match status" value="1"/>
</dbReference>
<dbReference type="EMBL" id="JABUKG010000007">
    <property type="protein sequence ID" value="MBY6320786.1"/>
    <property type="molecule type" value="Genomic_DNA"/>
</dbReference>
<keyword evidence="3" id="KW-1185">Reference proteome</keyword>
<dbReference type="Gene3D" id="3.40.50.1950">
    <property type="entry name" value="Flavin prenyltransferase-like"/>
    <property type="match status" value="1"/>
</dbReference>
<feature type="domain" description="Flavoprotein" evidence="1">
    <location>
        <begin position="1"/>
        <end position="117"/>
    </location>
</feature>
<comment type="caution">
    <text evidence="2">The sequence shown here is derived from an EMBL/GenBank/DDBJ whole genome shotgun (WGS) entry which is preliminary data.</text>
</comment>
<organism evidence="2 3">
    <name type="scientific">Rhodococcoides kroppenstedtii</name>
    <dbReference type="NCBI Taxonomy" id="293050"/>
    <lineage>
        <taxon>Bacteria</taxon>
        <taxon>Bacillati</taxon>
        <taxon>Actinomycetota</taxon>
        <taxon>Actinomycetes</taxon>
        <taxon>Mycobacteriales</taxon>
        <taxon>Nocardiaceae</taxon>
        <taxon>Rhodococcoides</taxon>
    </lineage>
</organism>
<proteinExistence type="predicted"/>
<dbReference type="RefSeq" id="WP_069973002.1">
    <property type="nucleotide sequence ID" value="NZ_JABUKE010000007.1"/>
</dbReference>
<evidence type="ECO:0000313" key="3">
    <source>
        <dbReference type="Proteomes" id="UP001520140"/>
    </source>
</evidence>
<dbReference type="InterPro" id="IPR003382">
    <property type="entry name" value="Flavoprotein"/>
</dbReference>
<evidence type="ECO:0000259" key="1">
    <source>
        <dbReference type="Pfam" id="PF02441"/>
    </source>
</evidence>
<reference evidence="2 3" key="1">
    <citation type="submission" date="2020-06" db="EMBL/GenBank/DDBJ databases">
        <title>Taxonomy, biology and ecology of Rhodococcus bacteria occurring in California pistachio and other woody hosts as revealed by genome sequence analyses.</title>
        <authorList>
            <person name="Gai Y."/>
            <person name="Riely B."/>
        </authorList>
    </citation>
    <scope>NUCLEOTIDE SEQUENCE [LARGE SCALE GENOMIC DNA]</scope>
    <source>
        <strain evidence="2 3">BP-284</strain>
    </source>
</reference>
<dbReference type="PANTHER" id="PTHR14359">
    <property type="entry name" value="HOMO-OLIGOMERIC FLAVIN CONTAINING CYS DECARBOXYLASE FAMILY"/>
    <property type="match status" value="1"/>
</dbReference>
<accession>A0ABS7NRZ2</accession>
<gene>
    <name evidence="2" type="ORF">HQ605_08140</name>
</gene>
<dbReference type="Proteomes" id="UP001520140">
    <property type="component" value="Unassembled WGS sequence"/>
</dbReference>